<dbReference type="PROSITE" id="PS00166">
    <property type="entry name" value="ENOYL_COA_HYDRATASE"/>
    <property type="match status" value="1"/>
</dbReference>
<evidence type="ECO:0000256" key="2">
    <source>
        <dbReference type="ARBA" id="ARBA00004173"/>
    </source>
</evidence>
<dbReference type="SUPFAM" id="SSF52096">
    <property type="entry name" value="ClpP/crotonase"/>
    <property type="match status" value="1"/>
</dbReference>
<keyword evidence="5" id="KW-0496">Mitochondrion</keyword>
<dbReference type="EMBL" id="KN847577">
    <property type="protein sequence ID" value="KIV99459.1"/>
    <property type="molecule type" value="Genomic_DNA"/>
</dbReference>
<dbReference type="NCBIfam" id="NF004127">
    <property type="entry name" value="PRK05617.1"/>
    <property type="match status" value="1"/>
</dbReference>
<comment type="catalytic activity">
    <reaction evidence="1">
        <text>3-hydroxy-2-methylpropanoyl-CoA + H2O = 3-hydroxy-2-methylpropanoate + CoA + H(+)</text>
        <dbReference type="Rhea" id="RHEA:20888"/>
        <dbReference type="ChEBI" id="CHEBI:11805"/>
        <dbReference type="ChEBI" id="CHEBI:15377"/>
        <dbReference type="ChEBI" id="CHEBI:15378"/>
        <dbReference type="ChEBI" id="CHEBI:57287"/>
        <dbReference type="ChEBI" id="CHEBI:57340"/>
        <dbReference type="EC" id="3.1.2.4"/>
    </reaction>
</comment>
<dbReference type="RefSeq" id="XP_016209329.1">
    <property type="nucleotide sequence ID" value="XM_016362854.1"/>
</dbReference>
<dbReference type="GO" id="GO:0003860">
    <property type="term" value="F:3-hydroxyisobutyryl-CoA hydrolase activity"/>
    <property type="evidence" value="ECO:0007669"/>
    <property type="project" value="UniProtKB-EC"/>
</dbReference>
<name>A0A0D1ZZI6_9PEZI</name>
<dbReference type="Proteomes" id="UP000053259">
    <property type="component" value="Unassembled WGS sequence"/>
</dbReference>
<evidence type="ECO:0000256" key="4">
    <source>
        <dbReference type="ARBA" id="ARBA00022801"/>
    </source>
</evidence>
<dbReference type="GO" id="GO:0005739">
    <property type="term" value="C:mitochondrion"/>
    <property type="evidence" value="ECO:0007669"/>
    <property type="project" value="UniProtKB-SubCell"/>
</dbReference>
<feature type="domain" description="Enoyl-CoA hydratase/isomerase" evidence="7">
    <location>
        <begin position="72"/>
        <end position="426"/>
    </location>
</feature>
<dbReference type="Gene3D" id="3.90.226.10">
    <property type="entry name" value="2-enoyl-CoA Hydratase, Chain A, domain 1"/>
    <property type="match status" value="1"/>
</dbReference>
<keyword evidence="9" id="KW-1185">Reference proteome</keyword>
<dbReference type="OrthoDB" id="1737613at2759"/>
<dbReference type="FunCoup" id="A0A0D1ZZI6">
    <property type="interactions" value="680"/>
</dbReference>
<dbReference type="GeneID" id="27316857"/>
<reference evidence="8 9" key="1">
    <citation type="submission" date="2015-01" db="EMBL/GenBank/DDBJ databases">
        <title>The Genome Sequence of Ochroconis gallopava CBS43764.</title>
        <authorList>
            <consortium name="The Broad Institute Genomics Platform"/>
            <person name="Cuomo C."/>
            <person name="de Hoog S."/>
            <person name="Gorbushina A."/>
            <person name="Stielow B."/>
            <person name="Teixiera M."/>
            <person name="Abouelleil A."/>
            <person name="Chapman S.B."/>
            <person name="Priest M."/>
            <person name="Young S.K."/>
            <person name="Wortman J."/>
            <person name="Nusbaum C."/>
            <person name="Birren B."/>
        </authorList>
    </citation>
    <scope>NUCLEOTIDE SEQUENCE [LARGE SCALE GENOMIC DNA]</scope>
    <source>
        <strain evidence="8 9">CBS 43764</strain>
    </source>
</reference>
<organism evidence="8 9">
    <name type="scientific">Verruconis gallopava</name>
    <dbReference type="NCBI Taxonomy" id="253628"/>
    <lineage>
        <taxon>Eukaryota</taxon>
        <taxon>Fungi</taxon>
        <taxon>Dikarya</taxon>
        <taxon>Ascomycota</taxon>
        <taxon>Pezizomycotina</taxon>
        <taxon>Dothideomycetes</taxon>
        <taxon>Pleosporomycetidae</taxon>
        <taxon>Venturiales</taxon>
        <taxon>Sympoventuriaceae</taxon>
        <taxon>Verruconis</taxon>
    </lineage>
</organism>
<evidence type="ECO:0000313" key="9">
    <source>
        <dbReference type="Proteomes" id="UP000053259"/>
    </source>
</evidence>
<dbReference type="VEuPathDB" id="FungiDB:PV09_08884"/>
<dbReference type="AlphaFoldDB" id="A0A0D1ZZI6"/>
<evidence type="ECO:0000313" key="8">
    <source>
        <dbReference type="EMBL" id="KIV99459.1"/>
    </source>
</evidence>
<dbReference type="EC" id="3.1.2.4" evidence="3"/>
<dbReference type="FunFam" id="3.90.226.10:FF:000026">
    <property type="entry name" value="3-hydroxyisobutyryl-CoA hydrolase, mitochondrial"/>
    <property type="match status" value="1"/>
</dbReference>
<comment type="subcellular location">
    <subcellularLocation>
        <location evidence="2">Mitochondrion</location>
    </subcellularLocation>
</comment>
<dbReference type="HOGENOM" id="CLU_009834_22_0_1"/>
<accession>A0A0D1ZZI6</accession>
<dbReference type="CDD" id="cd06558">
    <property type="entry name" value="crotonase-like"/>
    <property type="match status" value="1"/>
</dbReference>
<keyword evidence="4" id="KW-0378">Hydrolase</keyword>
<protein>
    <recommendedName>
        <fullName evidence="3">3-hydroxyisobutyryl-CoA hydrolase</fullName>
        <ecNumber evidence="3">3.1.2.4</ecNumber>
    </recommendedName>
    <alternativeName>
        <fullName evidence="6">3-hydroxyisobutyryl-coenzyme A hydrolase</fullName>
    </alternativeName>
</protein>
<evidence type="ECO:0000256" key="3">
    <source>
        <dbReference type="ARBA" id="ARBA00011915"/>
    </source>
</evidence>
<dbReference type="InterPro" id="IPR032259">
    <property type="entry name" value="HIBYL-CoA-H"/>
</dbReference>
<sequence length="503" mass="55993">MSLLRPVVSTARPLGSCAQHRLSRMPLKARIQNAAVAGTRHYIQTTKIEELVKEQPGDEPDDVVFNSLYGLRTIELNRPKKLNSLNGSMARKIIGRLKEWESSDLANTIVIQGRGRAFCAGGDVAALANWNKEGKDGQKKSNEYFALEYKLDHMIARYKKPYIAYMDGITMGGGVGLSLHAPFRIATENTVFAMPETTIGFFPDVGGSFFLPRMDGEMGTYLALTSEQLKGVDVFYHGIATHYLHSSSLPELSERLAQLQFKDYAPMAERLELIDSTISEFTTALPAPRPSITGAQRKAIDEAFRVPPTGTVSIAEAPLQILKALQDVAGGHADESVRSWAEKTIKTIRERSPIAVAVTLQQMRLGSGWSIIQTFQAEHDIAAAFMAHPDFVEGVTARLIERKKERPNWQPNQLEDVTEDMVRGFFRKGLGGGLKLLDNLPGADYKEYPWKKLALPTEDEILEVAGRGKQTMMTEEVVQHFLKERKGKVGVREKVEEVLERHS</sequence>
<dbReference type="STRING" id="253628.A0A0D1ZZI6"/>
<dbReference type="InterPro" id="IPR029045">
    <property type="entry name" value="ClpP/crotonase-like_dom_sf"/>
</dbReference>
<dbReference type="Pfam" id="PF16113">
    <property type="entry name" value="ECH_2"/>
    <property type="match status" value="1"/>
</dbReference>
<evidence type="ECO:0000259" key="7">
    <source>
        <dbReference type="Pfam" id="PF16113"/>
    </source>
</evidence>
<evidence type="ECO:0000256" key="6">
    <source>
        <dbReference type="ARBA" id="ARBA00031181"/>
    </source>
</evidence>
<evidence type="ECO:0000256" key="5">
    <source>
        <dbReference type="ARBA" id="ARBA00023128"/>
    </source>
</evidence>
<gene>
    <name evidence="8" type="ORF">PV09_08884</name>
</gene>
<dbReference type="InParanoid" id="A0A0D1ZZI6"/>
<dbReference type="PANTHER" id="PTHR43176:SF3">
    <property type="entry name" value="3-HYDROXYISOBUTYRYL-COA HYDROLASE, MITOCHONDRIAL"/>
    <property type="match status" value="1"/>
</dbReference>
<dbReference type="InterPro" id="IPR045004">
    <property type="entry name" value="ECH_dom"/>
</dbReference>
<dbReference type="PANTHER" id="PTHR43176">
    <property type="entry name" value="3-HYDROXYISOBUTYRYL-COA HYDROLASE-RELATED"/>
    <property type="match status" value="1"/>
</dbReference>
<dbReference type="GO" id="GO:0006574">
    <property type="term" value="P:L-valine catabolic process"/>
    <property type="evidence" value="ECO:0007669"/>
    <property type="project" value="TreeGrafter"/>
</dbReference>
<evidence type="ECO:0000256" key="1">
    <source>
        <dbReference type="ARBA" id="ARBA00001709"/>
    </source>
</evidence>
<dbReference type="InterPro" id="IPR018376">
    <property type="entry name" value="Enoyl-CoA_hyd/isom_CS"/>
</dbReference>
<proteinExistence type="predicted"/>